<evidence type="ECO:0000313" key="3">
    <source>
        <dbReference type="Proteomes" id="UP000078492"/>
    </source>
</evidence>
<feature type="compositionally biased region" description="Polar residues" evidence="1">
    <location>
        <begin position="65"/>
        <end position="74"/>
    </location>
</feature>
<proteinExistence type="predicted"/>
<dbReference type="AlphaFoldDB" id="A0A195DS67"/>
<name>A0A195DS67_9HYME</name>
<protein>
    <submittedName>
        <fullName evidence="2">Uncharacterized protein</fullName>
    </submittedName>
</protein>
<dbReference type="EMBL" id="KQ980581">
    <property type="protein sequence ID" value="KYN15364.1"/>
    <property type="molecule type" value="Genomic_DNA"/>
</dbReference>
<reference evidence="2 3" key="1">
    <citation type="submission" date="2015-09" db="EMBL/GenBank/DDBJ databases">
        <title>Trachymyrmex cornetzi WGS genome.</title>
        <authorList>
            <person name="Nygaard S."/>
            <person name="Hu H."/>
            <person name="Boomsma J."/>
            <person name="Zhang G."/>
        </authorList>
    </citation>
    <scope>NUCLEOTIDE SEQUENCE [LARGE SCALE GENOMIC DNA]</scope>
    <source>
        <strain evidence="2">Tcor2-1</strain>
        <tissue evidence="2">Whole body</tissue>
    </source>
</reference>
<accession>A0A195DS67</accession>
<gene>
    <name evidence="2" type="ORF">ALC57_12413</name>
</gene>
<dbReference type="Proteomes" id="UP000078492">
    <property type="component" value="Unassembled WGS sequence"/>
</dbReference>
<evidence type="ECO:0000313" key="2">
    <source>
        <dbReference type="EMBL" id="KYN15364.1"/>
    </source>
</evidence>
<keyword evidence="3" id="KW-1185">Reference proteome</keyword>
<feature type="region of interest" description="Disordered" evidence="1">
    <location>
        <begin position="49"/>
        <end position="74"/>
    </location>
</feature>
<sequence>MICFRRLNYFSRLFPACRRNIFLNYRARKRSLKATVKFLVCDSPARRSCWSPSDRARDPLKPALSKSTRQGSFSVDNRCTQRDNLNVSWRRSYRIGPYDKPECCVI</sequence>
<evidence type="ECO:0000256" key="1">
    <source>
        <dbReference type="SAM" id="MobiDB-lite"/>
    </source>
</evidence>
<organism evidence="2 3">
    <name type="scientific">Trachymyrmex cornetzi</name>
    <dbReference type="NCBI Taxonomy" id="471704"/>
    <lineage>
        <taxon>Eukaryota</taxon>
        <taxon>Metazoa</taxon>
        <taxon>Ecdysozoa</taxon>
        <taxon>Arthropoda</taxon>
        <taxon>Hexapoda</taxon>
        <taxon>Insecta</taxon>
        <taxon>Pterygota</taxon>
        <taxon>Neoptera</taxon>
        <taxon>Endopterygota</taxon>
        <taxon>Hymenoptera</taxon>
        <taxon>Apocrita</taxon>
        <taxon>Aculeata</taxon>
        <taxon>Formicoidea</taxon>
        <taxon>Formicidae</taxon>
        <taxon>Myrmicinae</taxon>
        <taxon>Trachymyrmex</taxon>
    </lineage>
</organism>